<comment type="caution">
    <text evidence="2">The sequence shown here is derived from an EMBL/GenBank/DDBJ whole genome shotgun (WGS) entry which is preliminary data.</text>
</comment>
<dbReference type="RefSeq" id="WP_286658835.1">
    <property type="nucleotide sequence ID" value="NZ_JASZYV010000001.1"/>
</dbReference>
<gene>
    <name evidence="2" type="ORF">QTH91_04585</name>
</gene>
<evidence type="ECO:0000256" key="1">
    <source>
        <dbReference type="SAM" id="MobiDB-lite"/>
    </source>
</evidence>
<dbReference type="InterPro" id="IPR010781">
    <property type="entry name" value="DUF1376"/>
</dbReference>
<name>A0ABT7N730_9BURK</name>
<feature type="compositionally biased region" description="Low complexity" evidence="1">
    <location>
        <begin position="164"/>
        <end position="179"/>
    </location>
</feature>
<evidence type="ECO:0000313" key="2">
    <source>
        <dbReference type="EMBL" id="MDM0043751.1"/>
    </source>
</evidence>
<protein>
    <submittedName>
        <fullName evidence="2">YdaU family protein</fullName>
    </submittedName>
</protein>
<organism evidence="2 3">
    <name type="scientific">Variovorax dokdonensis</name>
    <dbReference type="NCBI Taxonomy" id="344883"/>
    <lineage>
        <taxon>Bacteria</taxon>
        <taxon>Pseudomonadati</taxon>
        <taxon>Pseudomonadota</taxon>
        <taxon>Betaproteobacteria</taxon>
        <taxon>Burkholderiales</taxon>
        <taxon>Comamonadaceae</taxon>
        <taxon>Variovorax</taxon>
    </lineage>
</organism>
<feature type="region of interest" description="Disordered" evidence="1">
    <location>
        <begin position="163"/>
        <end position="182"/>
    </location>
</feature>
<sequence length="309" mass="33709">MNFFEHHIGDYAEATAHLSILEDGAYSRLIRKYYATERALPAEIDRVQRLVGARSDEERAAVDAVLHEFFELRADGWHQDRCDEAIAAYQAGEPEREAKKANEATRLKRHRDERSMLFAQLNAAGQHAPWNIPTKDLRELVACIPATRPATAPETLQALQVSGTATPPATAPATPATATQYPVPNPQYPLPNTQPPYSEPIGSGGKPPLTPDEIIFGYGVPLLINAGTPEKQARSFLGGLRKGHGDEALVNALRDCLREKPLQPLEWLAAAMPPAGAPKSKPNALEALEASNQAVAQRFLAREAINAPR</sequence>
<dbReference type="Proteomes" id="UP001174908">
    <property type="component" value="Unassembled WGS sequence"/>
</dbReference>
<dbReference type="Pfam" id="PF07120">
    <property type="entry name" value="DUF1376"/>
    <property type="match status" value="1"/>
</dbReference>
<evidence type="ECO:0000313" key="3">
    <source>
        <dbReference type="Proteomes" id="UP001174908"/>
    </source>
</evidence>
<keyword evidence="3" id="KW-1185">Reference proteome</keyword>
<proteinExistence type="predicted"/>
<reference evidence="2" key="1">
    <citation type="submission" date="2023-06" db="EMBL/GenBank/DDBJ databases">
        <authorList>
            <person name="Jiang Y."/>
            <person name="Liu Q."/>
        </authorList>
    </citation>
    <scope>NUCLEOTIDE SEQUENCE</scope>
    <source>
        <strain evidence="2">CGMCC 1.12089</strain>
    </source>
</reference>
<accession>A0ABT7N730</accession>
<dbReference type="EMBL" id="JASZYV010000001">
    <property type="protein sequence ID" value="MDM0043751.1"/>
    <property type="molecule type" value="Genomic_DNA"/>
</dbReference>